<accession>A0A6A6TIP2</accession>
<organism evidence="1 2">
    <name type="scientific">Lophiostoma macrostomum CBS 122681</name>
    <dbReference type="NCBI Taxonomy" id="1314788"/>
    <lineage>
        <taxon>Eukaryota</taxon>
        <taxon>Fungi</taxon>
        <taxon>Dikarya</taxon>
        <taxon>Ascomycota</taxon>
        <taxon>Pezizomycotina</taxon>
        <taxon>Dothideomycetes</taxon>
        <taxon>Pleosporomycetidae</taxon>
        <taxon>Pleosporales</taxon>
        <taxon>Lophiostomataceae</taxon>
        <taxon>Lophiostoma</taxon>
    </lineage>
</organism>
<name>A0A6A6TIP2_9PLEO</name>
<sequence length="163" mass="19219">MDTVPDDTEDAAVPEDQEEDEAEFCASCTSVDIKIALTFALPSLHEKARYPPQDLTYVKRAALRCKFCRLKLHALRLDSAPSEDGEHYVVESRYQTASGVMQAYRTADLEWRWTNKYPNNHKRFKMQFYLWPKQRGFYYTDDSHWRGIPHTTSRYPTLMRMRV</sequence>
<reference evidence="1" key="1">
    <citation type="journal article" date="2020" name="Stud. Mycol.">
        <title>101 Dothideomycetes genomes: a test case for predicting lifestyles and emergence of pathogens.</title>
        <authorList>
            <person name="Haridas S."/>
            <person name="Albert R."/>
            <person name="Binder M."/>
            <person name="Bloem J."/>
            <person name="Labutti K."/>
            <person name="Salamov A."/>
            <person name="Andreopoulos B."/>
            <person name="Baker S."/>
            <person name="Barry K."/>
            <person name="Bills G."/>
            <person name="Bluhm B."/>
            <person name="Cannon C."/>
            <person name="Castanera R."/>
            <person name="Culley D."/>
            <person name="Daum C."/>
            <person name="Ezra D."/>
            <person name="Gonzalez J."/>
            <person name="Henrissat B."/>
            <person name="Kuo A."/>
            <person name="Liang C."/>
            <person name="Lipzen A."/>
            <person name="Lutzoni F."/>
            <person name="Magnuson J."/>
            <person name="Mondo S."/>
            <person name="Nolan M."/>
            <person name="Ohm R."/>
            <person name="Pangilinan J."/>
            <person name="Park H.-J."/>
            <person name="Ramirez L."/>
            <person name="Alfaro M."/>
            <person name="Sun H."/>
            <person name="Tritt A."/>
            <person name="Yoshinaga Y."/>
            <person name="Zwiers L.-H."/>
            <person name="Turgeon B."/>
            <person name="Goodwin S."/>
            <person name="Spatafora J."/>
            <person name="Crous P."/>
            <person name="Grigoriev I."/>
        </authorList>
    </citation>
    <scope>NUCLEOTIDE SEQUENCE</scope>
    <source>
        <strain evidence="1">CBS 122681</strain>
    </source>
</reference>
<proteinExistence type="predicted"/>
<dbReference type="EMBL" id="MU004312">
    <property type="protein sequence ID" value="KAF2658813.1"/>
    <property type="molecule type" value="Genomic_DNA"/>
</dbReference>
<gene>
    <name evidence="1" type="ORF">K491DRAFT_713289</name>
</gene>
<evidence type="ECO:0000313" key="1">
    <source>
        <dbReference type="EMBL" id="KAF2658813.1"/>
    </source>
</evidence>
<dbReference type="Proteomes" id="UP000799324">
    <property type="component" value="Unassembled WGS sequence"/>
</dbReference>
<evidence type="ECO:0000313" key="2">
    <source>
        <dbReference type="Proteomes" id="UP000799324"/>
    </source>
</evidence>
<protein>
    <submittedName>
        <fullName evidence="1">Uncharacterized protein</fullName>
    </submittedName>
</protein>
<dbReference type="AlphaFoldDB" id="A0A6A6TIP2"/>
<keyword evidence="2" id="KW-1185">Reference proteome</keyword>